<dbReference type="AlphaFoldDB" id="A0A0F8YGH5"/>
<comment type="caution">
    <text evidence="2">The sequence shown here is derived from an EMBL/GenBank/DDBJ whole genome shotgun (WGS) entry which is preliminary data.</text>
</comment>
<sequence length="43" mass="4724">SWKIKSEIESQTHNARPSHAKPRGLLPGAANERNTTPLLGSSW</sequence>
<feature type="compositionally biased region" description="Polar residues" evidence="1">
    <location>
        <begin position="32"/>
        <end position="43"/>
    </location>
</feature>
<feature type="region of interest" description="Disordered" evidence="1">
    <location>
        <begin position="1"/>
        <end position="43"/>
    </location>
</feature>
<accession>A0A0F8YGH5</accession>
<proteinExistence type="predicted"/>
<evidence type="ECO:0000256" key="1">
    <source>
        <dbReference type="SAM" id="MobiDB-lite"/>
    </source>
</evidence>
<name>A0A0F8YGH5_9ZZZZ</name>
<dbReference type="EMBL" id="LAZR01057079">
    <property type="protein sequence ID" value="KKK72795.1"/>
    <property type="molecule type" value="Genomic_DNA"/>
</dbReference>
<protein>
    <submittedName>
        <fullName evidence="2">Uncharacterized protein</fullName>
    </submittedName>
</protein>
<reference evidence="2" key="1">
    <citation type="journal article" date="2015" name="Nature">
        <title>Complex archaea that bridge the gap between prokaryotes and eukaryotes.</title>
        <authorList>
            <person name="Spang A."/>
            <person name="Saw J.H."/>
            <person name="Jorgensen S.L."/>
            <person name="Zaremba-Niedzwiedzka K."/>
            <person name="Martijn J."/>
            <person name="Lind A.E."/>
            <person name="van Eijk R."/>
            <person name="Schleper C."/>
            <person name="Guy L."/>
            <person name="Ettema T.J."/>
        </authorList>
    </citation>
    <scope>NUCLEOTIDE SEQUENCE</scope>
</reference>
<feature type="compositionally biased region" description="Basic and acidic residues" evidence="1">
    <location>
        <begin position="1"/>
        <end position="10"/>
    </location>
</feature>
<feature type="non-terminal residue" evidence="2">
    <location>
        <position position="1"/>
    </location>
</feature>
<gene>
    <name evidence="2" type="ORF">LCGC14_2900270</name>
</gene>
<evidence type="ECO:0000313" key="2">
    <source>
        <dbReference type="EMBL" id="KKK72795.1"/>
    </source>
</evidence>
<organism evidence="2">
    <name type="scientific">marine sediment metagenome</name>
    <dbReference type="NCBI Taxonomy" id="412755"/>
    <lineage>
        <taxon>unclassified sequences</taxon>
        <taxon>metagenomes</taxon>
        <taxon>ecological metagenomes</taxon>
    </lineage>
</organism>